<organism evidence="1 2">
    <name type="scientific">Paracoccus aestuariivivens</name>
    <dbReference type="NCBI Taxonomy" id="1820333"/>
    <lineage>
        <taxon>Bacteria</taxon>
        <taxon>Pseudomonadati</taxon>
        <taxon>Pseudomonadota</taxon>
        <taxon>Alphaproteobacteria</taxon>
        <taxon>Rhodobacterales</taxon>
        <taxon>Paracoccaceae</taxon>
        <taxon>Paracoccus</taxon>
    </lineage>
</organism>
<reference evidence="1 2" key="1">
    <citation type="submission" date="2019-11" db="EMBL/GenBank/DDBJ databases">
        <authorList>
            <person name="Dong K."/>
        </authorList>
    </citation>
    <scope>NUCLEOTIDE SEQUENCE [LARGE SCALE GENOMIC DNA]</scope>
    <source>
        <strain evidence="1 2">NBRC 111993</strain>
    </source>
</reference>
<dbReference type="InterPro" id="IPR046184">
    <property type="entry name" value="DUF6212"/>
</dbReference>
<dbReference type="OrthoDB" id="7760693at2"/>
<dbReference type="EMBL" id="WMIE01000041">
    <property type="protein sequence ID" value="MTH80298.1"/>
    <property type="molecule type" value="Genomic_DNA"/>
</dbReference>
<evidence type="ECO:0000313" key="1">
    <source>
        <dbReference type="EMBL" id="MTH80298.1"/>
    </source>
</evidence>
<proteinExistence type="predicted"/>
<evidence type="ECO:0000313" key="2">
    <source>
        <dbReference type="Proteomes" id="UP000478183"/>
    </source>
</evidence>
<dbReference type="AlphaFoldDB" id="A0A6L6JGG6"/>
<dbReference type="Proteomes" id="UP000478183">
    <property type="component" value="Unassembled WGS sequence"/>
</dbReference>
<gene>
    <name evidence="1" type="ORF">GL286_21650</name>
</gene>
<keyword evidence="2" id="KW-1185">Reference proteome</keyword>
<comment type="caution">
    <text evidence="1">The sequence shown here is derived from an EMBL/GenBank/DDBJ whole genome shotgun (WGS) entry which is preliminary data.</text>
</comment>
<dbReference type="Pfam" id="PF19717">
    <property type="entry name" value="DUF6212"/>
    <property type="match status" value="1"/>
</dbReference>
<name>A0A6L6JGG6_9RHOB</name>
<sequence>MNRLGADAPARIPLEAVGKDDNRTEVLEWLTVRRIETQQLTAKCSTRFMRELGLLRQQHEETQASFQKLEQFMYQHGPQQRELETTLSPIAGQLPISMRNGSRLVQRLPGTSVGLSDIALHVGNEAAPTHGVLSISLFSSTDNETIAIWEIPAARLTNGWVRVALDYALGTDNVSLFDSIEYHGKDIVRPSSSVQHPEQRFHPECDGSTIETLPALQIWRWIAGARALIPAHAVLCRAVMQIGGKSRLRRVAPETLATTIDLGTLKNMLPLFQSDDALLVHGVPDHTACGILPAVALPGARQIFASAQTRHAEGPVVEYQLAIMPQDQRPHLPGSLPEFSSHLSSGWVRLSPQEKSQLHILPAEPLECPHDLYLMTRLPAGSANNFGWSTFSNIGIQF</sequence>
<protein>
    <submittedName>
        <fullName evidence="1">Uncharacterized protein</fullName>
    </submittedName>
</protein>
<accession>A0A6L6JGG6</accession>